<accession>A0A813I4W3</accession>
<organism evidence="2 3">
    <name type="scientific">Polarella glacialis</name>
    <name type="common">Dinoflagellate</name>
    <dbReference type="NCBI Taxonomy" id="89957"/>
    <lineage>
        <taxon>Eukaryota</taxon>
        <taxon>Sar</taxon>
        <taxon>Alveolata</taxon>
        <taxon>Dinophyceae</taxon>
        <taxon>Suessiales</taxon>
        <taxon>Suessiaceae</taxon>
        <taxon>Polarella</taxon>
    </lineage>
</organism>
<name>A0A813I4W3_POLGL</name>
<keyword evidence="1" id="KW-0949">S-adenosyl-L-methionine</keyword>
<protein>
    <submittedName>
        <fullName evidence="2">Uncharacterized protein</fullName>
    </submittedName>
</protein>
<dbReference type="PANTHER" id="PTHR11006">
    <property type="entry name" value="PROTEIN ARGININE N-METHYLTRANSFERASE"/>
    <property type="match status" value="1"/>
</dbReference>
<sequence length="347" mass="38594">MQAFEAALAALTGRANARRFWRAGRSRSPIVLPVPYEPSQLRTAYSPDFLFTLTTDEVRMSAFRRAIEHHGAKRVLEVGCGPWTPLIEMSLKSGAEQVVAFEASAAHAAAARRRLERLFGDTTGRRVQVLTGKSTDMEETALMPFGTKPDLLVAELLGYTASEEGAPAVFADLQRRLGPLPAVPSAAQSLAVPVAPLVLSRTDVWRNWWVHGGWLSRGQFPPGPALYDCRNFPRELELAEPQVWEEFNFSNLDQLEAQLQQDRELVFNLPAGTEVGGLLLWMRAELADGIYIDTRKECTSWNQYYLHLGPQVIGPDGRLGVSAKVDARTEDVSYEFQVGQKSYRSHP</sequence>
<dbReference type="SUPFAM" id="SSF53335">
    <property type="entry name" value="S-adenosyl-L-methionine-dependent methyltransferases"/>
    <property type="match status" value="1"/>
</dbReference>
<dbReference type="PANTHER" id="PTHR11006:SF4">
    <property type="entry name" value="PROTEIN ARGININE N-METHYLTRANSFERASE 7"/>
    <property type="match status" value="1"/>
</dbReference>
<dbReference type="EMBL" id="CAJNNW010003165">
    <property type="protein sequence ID" value="CAE8645085.1"/>
    <property type="molecule type" value="Genomic_DNA"/>
</dbReference>
<dbReference type="Gene3D" id="2.70.160.11">
    <property type="entry name" value="Hnrnp arginine n-methyltransferase1"/>
    <property type="match status" value="1"/>
</dbReference>
<proteinExistence type="predicted"/>
<comment type="caution">
    <text evidence="2">The sequence shown here is derived from an EMBL/GenBank/DDBJ whole genome shotgun (WGS) entry which is preliminary data.</text>
</comment>
<evidence type="ECO:0000313" key="2">
    <source>
        <dbReference type="EMBL" id="CAE8645085.1"/>
    </source>
</evidence>
<gene>
    <name evidence="2" type="ORF">PGLA2088_LOCUS3602</name>
</gene>
<evidence type="ECO:0000256" key="1">
    <source>
        <dbReference type="ARBA" id="ARBA00022691"/>
    </source>
</evidence>
<dbReference type="InterPro" id="IPR029063">
    <property type="entry name" value="SAM-dependent_MTases_sf"/>
</dbReference>
<dbReference type="InterPro" id="IPR025799">
    <property type="entry name" value="Arg_MeTrfase"/>
</dbReference>
<dbReference type="GO" id="GO:0016274">
    <property type="term" value="F:protein-arginine N-methyltransferase activity"/>
    <property type="evidence" value="ECO:0007669"/>
    <property type="project" value="InterPro"/>
</dbReference>
<reference evidence="2" key="1">
    <citation type="submission" date="2021-02" db="EMBL/GenBank/DDBJ databases">
        <authorList>
            <person name="Dougan E. K."/>
            <person name="Rhodes N."/>
            <person name="Thang M."/>
            <person name="Chan C."/>
        </authorList>
    </citation>
    <scope>NUCLEOTIDE SEQUENCE</scope>
</reference>
<evidence type="ECO:0000313" key="3">
    <source>
        <dbReference type="Proteomes" id="UP000626109"/>
    </source>
</evidence>
<dbReference type="GO" id="GO:0042054">
    <property type="term" value="F:histone methyltransferase activity"/>
    <property type="evidence" value="ECO:0007669"/>
    <property type="project" value="TreeGrafter"/>
</dbReference>
<dbReference type="Proteomes" id="UP000626109">
    <property type="component" value="Unassembled WGS sequence"/>
</dbReference>
<dbReference type="Gene3D" id="3.40.50.150">
    <property type="entry name" value="Vaccinia Virus protein VP39"/>
    <property type="match status" value="1"/>
</dbReference>
<dbReference type="AlphaFoldDB" id="A0A813I4W3"/>